<evidence type="ECO:0000259" key="4">
    <source>
        <dbReference type="Pfam" id="PF04577"/>
    </source>
</evidence>
<dbReference type="RefSeq" id="WP_220165383.1">
    <property type="nucleotide sequence ID" value="NZ_CP080507.1"/>
</dbReference>
<evidence type="ECO:0000313" key="5">
    <source>
        <dbReference type="EMBL" id="QYM80342.1"/>
    </source>
</evidence>
<evidence type="ECO:0000256" key="1">
    <source>
        <dbReference type="ARBA" id="ARBA00022676"/>
    </source>
</evidence>
<proteinExistence type="predicted"/>
<sequence>MPLSLRQLAKSAWFYSRHVQVRLLALPRALPPLRRALHLPVNRIFDPLTASPDSWPGRLIRLDPPTTFVRPLPALPYDSTAARFFSARTAAHCNASYVMEFSDAALWGHDTGAIFTSAGEFVAAASHDPCGPRLHAVWTRPFLPRPTHWAGRTLYLVTPEATDNYHHWLIDLLPRIGLIRRAGFDPAAFDRVVVNHRDREYQRETLLALGIRSDAIVAVTPGTHVRCDTLVVPSLKHHNQCIPSADAAFLRQTFLGAARPRAHKRRLFLSRADARIRRLLNERQLHPLLLAHGFEIVSLAGLSVAAQARLFAEAEIVAGPAGAAFANLVFCAPPTQVLEIAPAGWLATYHWMISARRGLAHTIILGEGQVRPGLPDISARSRDLFVDPEKFAAALAQVIAAAEHPAPSEQLA</sequence>
<keyword evidence="3" id="KW-0325">Glycoprotein</keyword>
<dbReference type="AlphaFoldDB" id="A0A8F9TZG1"/>
<dbReference type="Pfam" id="PF04577">
    <property type="entry name" value="Glyco_transf_61"/>
    <property type="match status" value="1"/>
</dbReference>
<keyword evidence="1" id="KW-0328">Glycosyltransferase</keyword>
<feature type="domain" description="Glycosyltransferase 61 catalytic" evidence="4">
    <location>
        <begin position="165"/>
        <end position="338"/>
    </location>
</feature>
<dbReference type="PANTHER" id="PTHR20961">
    <property type="entry name" value="GLYCOSYLTRANSFERASE"/>
    <property type="match status" value="1"/>
</dbReference>
<protein>
    <submittedName>
        <fullName evidence="5">Glycosyltransferase family 61 protein</fullName>
    </submittedName>
</protein>
<evidence type="ECO:0000313" key="6">
    <source>
        <dbReference type="Proteomes" id="UP000825051"/>
    </source>
</evidence>
<dbReference type="InterPro" id="IPR049625">
    <property type="entry name" value="Glyco_transf_61_cat"/>
</dbReference>
<dbReference type="GO" id="GO:0016757">
    <property type="term" value="F:glycosyltransferase activity"/>
    <property type="evidence" value="ECO:0007669"/>
    <property type="project" value="UniProtKB-KW"/>
</dbReference>
<organism evidence="5 6">
    <name type="scientific">Horticoccus luteus</name>
    <dbReference type="NCBI Taxonomy" id="2862869"/>
    <lineage>
        <taxon>Bacteria</taxon>
        <taxon>Pseudomonadati</taxon>
        <taxon>Verrucomicrobiota</taxon>
        <taxon>Opitutia</taxon>
        <taxon>Opitutales</taxon>
        <taxon>Opitutaceae</taxon>
        <taxon>Horticoccus</taxon>
    </lineage>
</organism>
<reference evidence="5" key="1">
    <citation type="submission" date="2021-08" db="EMBL/GenBank/DDBJ databases">
        <title>Genome of a novel bacterium of the phylum Verrucomicrobia, Oleiharenicola sp. KSB-15.</title>
        <authorList>
            <person name="Chung J.-H."/>
            <person name="Ahn J.-H."/>
            <person name="Yoon Y."/>
            <person name="Kim D.-Y."/>
            <person name="An S.-H."/>
            <person name="Park I."/>
            <person name="Yeon J."/>
        </authorList>
    </citation>
    <scope>NUCLEOTIDE SEQUENCE</scope>
    <source>
        <strain evidence="5">KSB-15</strain>
    </source>
</reference>
<dbReference type="KEGG" id="ole:K0B96_06950"/>
<dbReference type="InterPro" id="IPR007657">
    <property type="entry name" value="Glycosyltransferase_61"/>
</dbReference>
<keyword evidence="2" id="KW-0808">Transferase</keyword>
<name>A0A8F9TZG1_9BACT</name>
<evidence type="ECO:0000256" key="3">
    <source>
        <dbReference type="ARBA" id="ARBA00023180"/>
    </source>
</evidence>
<dbReference type="Proteomes" id="UP000825051">
    <property type="component" value="Chromosome"/>
</dbReference>
<keyword evidence="6" id="KW-1185">Reference proteome</keyword>
<dbReference type="EMBL" id="CP080507">
    <property type="protein sequence ID" value="QYM80342.1"/>
    <property type="molecule type" value="Genomic_DNA"/>
</dbReference>
<accession>A0A8F9TZG1</accession>
<gene>
    <name evidence="5" type="ORF">K0B96_06950</name>
</gene>
<evidence type="ECO:0000256" key="2">
    <source>
        <dbReference type="ARBA" id="ARBA00022679"/>
    </source>
</evidence>